<keyword evidence="1" id="KW-1185">Reference proteome</keyword>
<proteinExistence type="predicted"/>
<dbReference type="WBParaSite" id="nRc.2.0.1.t18096-RA">
    <property type="protein sequence ID" value="nRc.2.0.1.t18096-RA"/>
    <property type="gene ID" value="nRc.2.0.1.g18096"/>
</dbReference>
<evidence type="ECO:0000313" key="2">
    <source>
        <dbReference type="WBParaSite" id="nRc.2.0.1.t18096-RA"/>
    </source>
</evidence>
<organism evidence="1 2">
    <name type="scientific">Romanomermis culicivorax</name>
    <name type="common">Nematode worm</name>
    <dbReference type="NCBI Taxonomy" id="13658"/>
    <lineage>
        <taxon>Eukaryota</taxon>
        <taxon>Metazoa</taxon>
        <taxon>Ecdysozoa</taxon>
        <taxon>Nematoda</taxon>
        <taxon>Enoplea</taxon>
        <taxon>Dorylaimia</taxon>
        <taxon>Mermithida</taxon>
        <taxon>Mermithoidea</taxon>
        <taxon>Mermithidae</taxon>
        <taxon>Romanomermis</taxon>
    </lineage>
</organism>
<sequence>MVTKASTNIFSFPNIEIKAGLRIGSKKISKSLFGPALPSLPPCLTSGRTSLSINDCPLIPINKVENKR</sequence>
<accession>A0A915IWD2</accession>
<dbReference type="AlphaFoldDB" id="A0A915IWD2"/>
<evidence type="ECO:0000313" key="1">
    <source>
        <dbReference type="Proteomes" id="UP000887565"/>
    </source>
</evidence>
<name>A0A915IWD2_ROMCU</name>
<reference evidence="2" key="1">
    <citation type="submission" date="2022-11" db="UniProtKB">
        <authorList>
            <consortium name="WormBaseParasite"/>
        </authorList>
    </citation>
    <scope>IDENTIFICATION</scope>
</reference>
<dbReference type="Proteomes" id="UP000887565">
    <property type="component" value="Unplaced"/>
</dbReference>
<protein>
    <submittedName>
        <fullName evidence="2">Uncharacterized protein</fullName>
    </submittedName>
</protein>